<dbReference type="EMBL" id="CP000463">
    <property type="protein sequence ID" value="ABJ06314.1"/>
    <property type="molecule type" value="Genomic_DNA"/>
</dbReference>
<dbReference type="KEGG" id="rpe:RPE_2374"/>
<evidence type="ECO:0000256" key="1">
    <source>
        <dbReference type="SAM" id="MobiDB-lite"/>
    </source>
</evidence>
<dbReference type="InterPro" id="IPR029069">
    <property type="entry name" value="HotDog_dom_sf"/>
</dbReference>
<dbReference type="AlphaFoldDB" id="Q07P20"/>
<dbReference type="STRING" id="316055.RPE_2374"/>
<gene>
    <name evidence="2" type="ordered locus">RPE_2374</name>
</gene>
<organism evidence="2">
    <name type="scientific">Rhodopseudomonas palustris (strain BisA53)</name>
    <dbReference type="NCBI Taxonomy" id="316055"/>
    <lineage>
        <taxon>Bacteria</taxon>
        <taxon>Pseudomonadati</taxon>
        <taxon>Pseudomonadota</taxon>
        <taxon>Alphaproteobacteria</taxon>
        <taxon>Hyphomicrobiales</taxon>
        <taxon>Nitrobacteraceae</taxon>
        <taxon>Rhodopseudomonas</taxon>
    </lineage>
</organism>
<protein>
    <recommendedName>
        <fullName evidence="3">MaoC-like domain-containing protein</fullName>
    </recommendedName>
</protein>
<sequence>MRPRVSSVLTGAMRCIGRSRKQRSSAMPMIGVPARGPMRCVSPETTLWSGAVPTDVTCRLRRDQARPRHDGMRSAARQAVPNRPHGPVNREPTSTRREDDGGVSIGLTPPIRGIDVSTASPFTARNHCPGSRREKAALMTAHRKIFASRPSALRFMPKAAWPKPGWKPAQGFPKSEFIWRDYVIAADTIGLLQGFAGSDAPACREALLLLAPHITGLRLSMALLTHPRWPIPIWKALQFRNRLRLLGTLQPDRPGELSVKACGWRVHAKGLEVDLRAQYLQDSAPVWESIVAYYYRGRFGPSFEHGDAHGAPAASPVLDPSSAPVAQWRVDSGRRLEFCRLTGDYNPLHLTTHYAHRMGFAAAFPHPQRVAAQCLGHLAATGAPPRELDLWIKGPAFFGSEVTLRQASTDDGGQDFALWVQGEERPALVGSLRSETSAADSPHK</sequence>
<dbReference type="SMR" id="Q07P20"/>
<dbReference type="SUPFAM" id="SSF54637">
    <property type="entry name" value="Thioesterase/thiol ester dehydrase-isomerase"/>
    <property type="match status" value="1"/>
</dbReference>
<dbReference type="HOGENOM" id="CLU_616595_0_0_5"/>
<dbReference type="eggNOG" id="COG2030">
    <property type="taxonomic scope" value="Bacteria"/>
</dbReference>
<proteinExistence type="predicted"/>
<dbReference type="PANTHER" id="PTHR43841:SF3">
    <property type="entry name" value="(3R)-HYDROXYACYL-ACP DEHYDRATASE SUBUNIT HADB"/>
    <property type="match status" value="1"/>
</dbReference>
<name>Q07P20_RHOP5</name>
<dbReference type="PANTHER" id="PTHR43841">
    <property type="entry name" value="3-HYDROXYACYL-THIOESTER DEHYDRATASE HTDX-RELATED"/>
    <property type="match status" value="1"/>
</dbReference>
<reference evidence="2" key="1">
    <citation type="submission" date="2006-09" db="EMBL/GenBank/DDBJ databases">
        <title>Complete sequence of Rhodopseudomonas palustris BisA53.</title>
        <authorList>
            <consortium name="US DOE Joint Genome Institute"/>
            <person name="Copeland A."/>
            <person name="Lucas S."/>
            <person name="Lapidus A."/>
            <person name="Barry K."/>
            <person name="Detter J.C."/>
            <person name="Glavina del Rio T."/>
            <person name="Hammon N."/>
            <person name="Israni S."/>
            <person name="Dalin E."/>
            <person name="Tice H."/>
            <person name="Pitluck S."/>
            <person name="Chain P."/>
            <person name="Malfatti S."/>
            <person name="Shin M."/>
            <person name="Vergez L."/>
            <person name="Schmutz J."/>
            <person name="Larimer F."/>
            <person name="Land M."/>
            <person name="Hauser L."/>
            <person name="Pelletier D.A."/>
            <person name="Kyrpides N."/>
            <person name="Kim E."/>
            <person name="Harwood C.S."/>
            <person name="Oda Y."/>
            <person name="Richardson P."/>
        </authorList>
    </citation>
    <scope>NUCLEOTIDE SEQUENCE [LARGE SCALE GENOMIC DNA]</scope>
    <source>
        <strain evidence="2">BisA53</strain>
    </source>
</reference>
<accession>Q07P20</accession>
<evidence type="ECO:0008006" key="3">
    <source>
        <dbReference type="Google" id="ProtNLM"/>
    </source>
</evidence>
<dbReference type="Gene3D" id="3.10.129.10">
    <property type="entry name" value="Hotdog Thioesterase"/>
    <property type="match status" value="1"/>
</dbReference>
<feature type="region of interest" description="Disordered" evidence="1">
    <location>
        <begin position="64"/>
        <end position="110"/>
    </location>
</feature>
<evidence type="ECO:0000313" key="2">
    <source>
        <dbReference type="EMBL" id="ABJ06314.1"/>
    </source>
</evidence>